<evidence type="ECO:0000256" key="1">
    <source>
        <dbReference type="ARBA" id="ARBA00022741"/>
    </source>
</evidence>
<evidence type="ECO:0000256" key="3">
    <source>
        <dbReference type="SAM" id="MobiDB-lite"/>
    </source>
</evidence>
<proteinExistence type="predicted"/>
<dbReference type="InterPro" id="IPR018181">
    <property type="entry name" value="Heat_shock_70_CS"/>
</dbReference>
<keyword evidence="2" id="KW-0067">ATP-binding</keyword>
<comment type="caution">
    <text evidence="4">The sequence shown here is derived from an EMBL/GenBank/DDBJ whole genome shotgun (WGS) entry which is preliminary data.</text>
</comment>
<protein>
    <submittedName>
        <fullName evidence="4">Uncharacterized protein</fullName>
    </submittedName>
</protein>
<dbReference type="Gene3D" id="2.60.34.10">
    <property type="entry name" value="Substrate Binding Domain Of DNAk, Chain A, domain 1"/>
    <property type="match status" value="1"/>
</dbReference>
<evidence type="ECO:0000313" key="4">
    <source>
        <dbReference type="EMBL" id="GBG85883.1"/>
    </source>
</evidence>
<gene>
    <name evidence="4" type="ORF">CBR_g40695</name>
</gene>
<evidence type="ECO:0000256" key="2">
    <source>
        <dbReference type="ARBA" id="ARBA00022840"/>
    </source>
</evidence>
<dbReference type="AlphaFoldDB" id="A0A388LUG5"/>
<dbReference type="InterPro" id="IPR043129">
    <property type="entry name" value="ATPase_NBD"/>
</dbReference>
<dbReference type="SUPFAM" id="SSF53067">
    <property type="entry name" value="Actin-like ATPase domain"/>
    <property type="match status" value="2"/>
</dbReference>
<dbReference type="PANTHER" id="PTHR19375">
    <property type="entry name" value="HEAT SHOCK PROTEIN 70KDA"/>
    <property type="match status" value="1"/>
</dbReference>
<dbReference type="Pfam" id="PF00012">
    <property type="entry name" value="HSP70"/>
    <property type="match status" value="1"/>
</dbReference>
<dbReference type="PRINTS" id="PR00301">
    <property type="entry name" value="HEATSHOCK70"/>
</dbReference>
<dbReference type="EMBL" id="BFEA01000538">
    <property type="protein sequence ID" value="GBG85883.1"/>
    <property type="molecule type" value="Genomic_DNA"/>
</dbReference>
<keyword evidence="1" id="KW-0547">Nucleotide-binding</keyword>
<dbReference type="InterPro" id="IPR013126">
    <property type="entry name" value="Hsp_70_fam"/>
</dbReference>
<name>A0A388LUG5_CHABU</name>
<sequence length="940" mass="101216">MKSVRCSHSLRAVEVEDTGEMASQPVIGIDLGTSFCCVAIYRDNKVEIVPNKVGPRITPSYVAFDARSCYTGEAAMMRAARDPKQGVFEVKRLMGRSIHHPNVEEYKKAWPFEVVAGPRNGVRIKIPRVPSKFGAGLFKPEEISTILLREMKEIAETFAGELPIRDAVITVPAYFNNSQREATMDAGRGAGLNVLRLMNEPTAAAVAYRHQRLIGEGGAGRKIMVFDLGGGTFDVSIMAVDGSCAEGGFVVKAVEGCSDLGGADFDNRLVSRVAAEYRRQNDRDLLADPRILPILREKAVMAKHILSDAADTVIELYCRSIDFTMRIDRCEFEALNDDLFEKCISTVKKALQAAGLTKHEISEVVLVGGSTRIPRVQELLTKFFDGRKPIKTVHPDEVVAYGAALQAAVLSDQVRAEDKPDIAVHDVTAMSIGVLVHPGEFRVLIPKNSRIEATAEIEGICSKDYQTSVEFKLYEGERALCRQNRFLGDFKLEGFTPSPANGRPVMKLVLKVDYDGILDATAHATADHEERGRTVGLRVSVGQGTFNKEGADAVANAASDANAEEEDKAMRAVFQARRDLRTLLWDLRDSYFARLCRFERDRVTTLLRWLAAEEDYAAAAAYERYTIELTNVKTALISCVRVDLGAVHLCCAVGKICFRQVSKSCICLDGDGVNVIERVKQPKLVVISAADAFNPPECLDRGLGISQVLCFLSFRVMGFYCEDILGGRLAIVKSSTSSCLYIAINSFPMSLWYCLRPPGPGFATTAFLPSLTRLNPRPGGVPSRTAERLPDMRLTVPATEANMSARGPVHLPEAGVWTAEVPGLSWAWAILRVTGLLVPPVLGSRKTTPLALLLLAGPVGGGEGGREGEGGGGGGGDGGGESPREEGPGGAAAVAGTGCSGGGRRVHPPLLTCTSCCIAGAGSARGAEGGNILAFRGGCF</sequence>
<evidence type="ECO:0000313" key="5">
    <source>
        <dbReference type="Proteomes" id="UP000265515"/>
    </source>
</evidence>
<dbReference type="Gene3D" id="3.90.640.10">
    <property type="entry name" value="Actin, Chain A, domain 4"/>
    <property type="match status" value="1"/>
</dbReference>
<keyword evidence="5" id="KW-1185">Reference proteome</keyword>
<dbReference type="Gene3D" id="3.30.420.40">
    <property type="match status" value="2"/>
</dbReference>
<dbReference type="GO" id="GO:0140662">
    <property type="term" value="F:ATP-dependent protein folding chaperone"/>
    <property type="evidence" value="ECO:0007669"/>
    <property type="project" value="InterPro"/>
</dbReference>
<dbReference type="PROSITE" id="PS00297">
    <property type="entry name" value="HSP70_1"/>
    <property type="match status" value="1"/>
</dbReference>
<reference evidence="4 5" key="1">
    <citation type="journal article" date="2018" name="Cell">
        <title>The Chara Genome: Secondary Complexity and Implications for Plant Terrestrialization.</title>
        <authorList>
            <person name="Nishiyama T."/>
            <person name="Sakayama H."/>
            <person name="Vries J.D."/>
            <person name="Buschmann H."/>
            <person name="Saint-Marcoux D."/>
            <person name="Ullrich K.K."/>
            <person name="Haas F.B."/>
            <person name="Vanderstraeten L."/>
            <person name="Becker D."/>
            <person name="Lang D."/>
            <person name="Vosolsobe S."/>
            <person name="Rombauts S."/>
            <person name="Wilhelmsson P.K.I."/>
            <person name="Janitza P."/>
            <person name="Kern R."/>
            <person name="Heyl A."/>
            <person name="Rumpler F."/>
            <person name="Villalobos L.I.A.C."/>
            <person name="Clay J.M."/>
            <person name="Skokan R."/>
            <person name="Toyoda A."/>
            <person name="Suzuki Y."/>
            <person name="Kagoshima H."/>
            <person name="Schijlen E."/>
            <person name="Tajeshwar N."/>
            <person name="Catarino B."/>
            <person name="Hetherington A.J."/>
            <person name="Saltykova A."/>
            <person name="Bonnot C."/>
            <person name="Breuninger H."/>
            <person name="Symeonidi A."/>
            <person name="Radhakrishnan G.V."/>
            <person name="Van Nieuwerburgh F."/>
            <person name="Deforce D."/>
            <person name="Chang C."/>
            <person name="Karol K.G."/>
            <person name="Hedrich R."/>
            <person name="Ulvskov P."/>
            <person name="Glockner G."/>
            <person name="Delwiche C.F."/>
            <person name="Petrasek J."/>
            <person name="Van de Peer Y."/>
            <person name="Friml J."/>
            <person name="Beilby M."/>
            <person name="Dolan L."/>
            <person name="Kohara Y."/>
            <person name="Sugano S."/>
            <person name="Fujiyama A."/>
            <person name="Delaux P.-M."/>
            <person name="Quint M."/>
            <person name="TheiBen G."/>
            <person name="Hagemann M."/>
            <person name="Harholt J."/>
            <person name="Dunand C."/>
            <person name="Zachgo S."/>
            <person name="Langdale J."/>
            <person name="Maumus F."/>
            <person name="Straeten D.V.D."/>
            <person name="Gould S.B."/>
            <person name="Rensing S.A."/>
        </authorList>
    </citation>
    <scope>NUCLEOTIDE SEQUENCE [LARGE SCALE GENOMIC DNA]</scope>
    <source>
        <strain evidence="4 5">S276</strain>
    </source>
</reference>
<organism evidence="4 5">
    <name type="scientific">Chara braunii</name>
    <name type="common">Braun's stonewort</name>
    <dbReference type="NCBI Taxonomy" id="69332"/>
    <lineage>
        <taxon>Eukaryota</taxon>
        <taxon>Viridiplantae</taxon>
        <taxon>Streptophyta</taxon>
        <taxon>Charophyceae</taxon>
        <taxon>Charales</taxon>
        <taxon>Characeae</taxon>
        <taxon>Chara</taxon>
    </lineage>
</organism>
<dbReference type="PROSITE" id="PS01036">
    <property type="entry name" value="HSP70_3"/>
    <property type="match status" value="1"/>
</dbReference>
<dbReference type="CDD" id="cd24028">
    <property type="entry name" value="ASKHA_NBD_HSP70_HSPA1-like"/>
    <property type="match status" value="1"/>
</dbReference>
<dbReference type="GO" id="GO:0005524">
    <property type="term" value="F:ATP binding"/>
    <property type="evidence" value="ECO:0007669"/>
    <property type="project" value="UniProtKB-KW"/>
</dbReference>
<feature type="region of interest" description="Disordered" evidence="3">
    <location>
        <begin position="862"/>
        <end position="894"/>
    </location>
</feature>
<accession>A0A388LUG5</accession>
<dbReference type="Gene3D" id="3.30.30.30">
    <property type="match status" value="1"/>
</dbReference>
<feature type="compositionally biased region" description="Gly residues" evidence="3">
    <location>
        <begin position="870"/>
        <end position="881"/>
    </location>
</feature>
<dbReference type="SUPFAM" id="SSF100920">
    <property type="entry name" value="Heat shock protein 70kD (HSP70), peptide-binding domain"/>
    <property type="match status" value="1"/>
</dbReference>
<dbReference type="STRING" id="69332.A0A388LUG5"/>
<dbReference type="Gramene" id="GBG85883">
    <property type="protein sequence ID" value="GBG85883"/>
    <property type="gene ID" value="CBR_g40695"/>
</dbReference>
<dbReference type="FunFam" id="3.90.640.10:FF:000003">
    <property type="entry name" value="Molecular chaperone DnaK"/>
    <property type="match status" value="1"/>
</dbReference>
<dbReference type="Proteomes" id="UP000265515">
    <property type="component" value="Unassembled WGS sequence"/>
</dbReference>
<dbReference type="PROSITE" id="PS00329">
    <property type="entry name" value="HSP70_2"/>
    <property type="match status" value="1"/>
</dbReference>
<dbReference type="InterPro" id="IPR029047">
    <property type="entry name" value="HSP70_peptide-bd_sf"/>
</dbReference>